<dbReference type="GO" id="GO:0000981">
    <property type="term" value="F:DNA-binding transcription factor activity, RNA polymerase II-specific"/>
    <property type="evidence" value="ECO:0007669"/>
    <property type="project" value="TreeGrafter"/>
</dbReference>
<dbReference type="OrthoDB" id="4454541at2759"/>
<keyword evidence="2" id="KW-0805">Transcription regulation</keyword>
<comment type="subcellular location">
    <subcellularLocation>
        <location evidence="1">Nucleus</location>
    </subcellularLocation>
</comment>
<dbReference type="AlphaFoldDB" id="A0A8K0T857"/>
<accession>A0A8K0T857</accession>
<name>A0A8K0T857_9PEZI</name>
<keyword evidence="6" id="KW-0175">Coiled coil</keyword>
<sequence>MTDGLDRSLRKTCNFIERPKDDNELKIELLEKEIASLHEQLQASQTTNAPPAFPQQQHFQPVLPITAPRSGSSAHTSPVNNIYPSVGRQQSSTAGSPVVSLQAPATVAGQKRKRSHFDVTGLSVPDFIDAGLLTHDEAAAYHAAFFSGCDRFVPVFDLQHDTMEGIRARNSLLFAAICSVGCRVVAGADSRQWHVLSFHTQRMLNAAITTPGKSSLETVQALLVRACYVTERSLLISIATRMAFELGLQEAYDTMSARCVAGGRAVPPVGGESVDDDATLMRRARTWLYLLVMGHILHVDAGGLPTFRFRGAARRSRILLESPLSTDMDLYLFSQVELNALRLTIYDTLSKRSSLDDEDMVDLVRDARIDIGVWFDDWSRIYERRGPHVPWLAPNLAVQRCWAESMALCRAVRASGVENVDAMSPSHRTILLMAKDALQQHLDIILAEPRDYLAGLRYAMDFVWAKNAFCFLLLLKLSVLLPENGDQQSNRGLVEKGRILMAELHRANGGGSTGNRSEGARTTASGLYLRLVRVSIDKYSQVLQGGAVSDTAHPAGGANQQDASPEQRAGQNELESFVPEEFVFEWDFPGLTLFSSPITEAGWFDDFLAGTLDMGDDVYGMGWASVDFSV</sequence>
<dbReference type="PANTHER" id="PTHR31845:SF33">
    <property type="entry name" value="ZN(II)2CYS6 TRANSCRIPTION FACTOR (EUROFUNG)"/>
    <property type="match status" value="1"/>
</dbReference>
<keyword evidence="5" id="KW-0539">Nucleus</keyword>
<keyword evidence="4" id="KW-0804">Transcription</keyword>
<keyword evidence="3" id="KW-0238">DNA-binding</keyword>
<dbReference type="GO" id="GO:0000976">
    <property type="term" value="F:transcription cis-regulatory region binding"/>
    <property type="evidence" value="ECO:0007669"/>
    <property type="project" value="TreeGrafter"/>
</dbReference>
<protein>
    <submittedName>
        <fullName evidence="8">C6 zinc finger domain-containing protein</fullName>
    </submittedName>
</protein>
<feature type="region of interest" description="Disordered" evidence="7">
    <location>
        <begin position="550"/>
        <end position="572"/>
    </location>
</feature>
<dbReference type="PANTHER" id="PTHR31845">
    <property type="entry name" value="FINGER DOMAIN PROTEIN, PUTATIVE-RELATED"/>
    <property type="match status" value="1"/>
</dbReference>
<evidence type="ECO:0000256" key="3">
    <source>
        <dbReference type="ARBA" id="ARBA00023125"/>
    </source>
</evidence>
<dbReference type="InterPro" id="IPR051089">
    <property type="entry name" value="prtT"/>
</dbReference>
<evidence type="ECO:0000256" key="5">
    <source>
        <dbReference type="ARBA" id="ARBA00023242"/>
    </source>
</evidence>
<dbReference type="EMBL" id="JAGPXD010000006">
    <property type="protein sequence ID" value="KAH7350153.1"/>
    <property type="molecule type" value="Genomic_DNA"/>
</dbReference>
<gene>
    <name evidence="8" type="ORF">B0T11DRAFT_290675</name>
</gene>
<keyword evidence="9" id="KW-1185">Reference proteome</keyword>
<evidence type="ECO:0000313" key="8">
    <source>
        <dbReference type="EMBL" id="KAH7350153.1"/>
    </source>
</evidence>
<evidence type="ECO:0000313" key="9">
    <source>
        <dbReference type="Proteomes" id="UP000813385"/>
    </source>
</evidence>
<evidence type="ECO:0000256" key="2">
    <source>
        <dbReference type="ARBA" id="ARBA00023015"/>
    </source>
</evidence>
<evidence type="ECO:0000256" key="7">
    <source>
        <dbReference type="SAM" id="MobiDB-lite"/>
    </source>
</evidence>
<dbReference type="Proteomes" id="UP000813385">
    <property type="component" value="Unassembled WGS sequence"/>
</dbReference>
<evidence type="ECO:0000256" key="1">
    <source>
        <dbReference type="ARBA" id="ARBA00004123"/>
    </source>
</evidence>
<dbReference type="GO" id="GO:0005634">
    <property type="term" value="C:nucleus"/>
    <property type="evidence" value="ECO:0007669"/>
    <property type="project" value="UniProtKB-SubCell"/>
</dbReference>
<feature type="compositionally biased region" description="Polar residues" evidence="7">
    <location>
        <begin position="558"/>
        <end position="572"/>
    </location>
</feature>
<comment type="caution">
    <text evidence="8">The sequence shown here is derived from an EMBL/GenBank/DDBJ whole genome shotgun (WGS) entry which is preliminary data.</text>
</comment>
<proteinExistence type="predicted"/>
<evidence type="ECO:0000256" key="6">
    <source>
        <dbReference type="SAM" id="Coils"/>
    </source>
</evidence>
<reference evidence="8" key="1">
    <citation type="journal article" date="2021" name="Nat. Commun.">
        <title>Genetic determinants of endophytism in the Arabidopsis root mycobiome.</title>
        <authorList>
            <person name="Mesny F."/>
            <person name="Miyauchi S."/>
            <person name="Thiergart T."/>
            <person name="Pickel B."/>
            <person name="Atanasova L."/>
            <person name="Karlsson M."/>
            <person name="Huettel B."/>
            <person name="Barry K.W."/>
            <person name="Haridas S."/>
            <person name="Chen C."/>
            <person name="Bauer D."/>
            <person name="Andreopoulos W."/>
            <person name="Pangilinan J."/>
            <person name="LaButti K."/>
            <person name="Riley R."/>
            <person name="Lipzen A."/>
            <person name="Clum A."/>
            <person name="Drula E."/>
            <person name="Henrissat B."/>
            <person name="Kohler A."/>
            <person name="Grigoriev I.V."/>
            <person name="Martin F.M."/>
            <person name="Hacquard S."/>
        </authorList>
    </citation>
    <scope>NUCLEOTIDE SEQUENCE</scope>
    <source>
        <strain evidence="8">MPI-CAGE-AT-0016</strain>
    </source>
</reference>
<dbReference type="CDD" id="cd12148">
    <property type="entry name" value="fungal_TF_MHR"/>
    <property type="match status" value="1"/>
</dbReference>
<feature type="coiled-coil region" evidence="6">
    <location>
        <begin position="20"/>
        <end position="47"/>
    </location>
</feature>
<organism evidence="8 9">
    <name type="scientific">Plectosphaerella cucumerina</name>
    <dbReference type="NCBI Taxonomy" id="40658"/>
    <lineage>
        <taxon>Eukaryota</taxon>
        <taxon>Fungi</taxon>
        <taxon>Dikarya</taxon>
        <taxon>Ascomycota</taxon>
        <taxon>Pezizomycotina</taxon>
        <taxon>Sordariomycetes</taxon>
        <taxon>Hypocreomycetidae</taxon>
        <taxon>Glomerellales</taxon>
        <taxon>Plectosphaerellaceae</taxon>
        <taxon>Plectosphaerella</taxon>
    </lineage>
</organism>
<evidence type="ECO:0000256" key="4">
    <source>
        <dbReference type="ARBA" id="ARBA00023163"/>
    </source>
</evidence>